<name>A0ABQ5JSH0_9EUKA</name>
<feature type="region of interest" description="Disordered" evidence="1">
    <location>
        <begin position="1"/>
        <end position="57"/>
    </location>
</feature>
<sequence>MVIKKDNRGKSKGSSKGTPAKKQKSEKTSKNNTDKKAVRRLPEGKVLHGVSGVLKNPEKRKTLEELLKDQAKREKRLKHQKYRENRKVIKERRLAMSKQKRKAFYEKVRIETNEHTRRTKERGAKKEERTRRGKDKKGSCQKRKEA</sequence>
<evidence type="ECO:0000313" key="3">
    <source>
        <dbReference type="Proteomes" id="UP001057375"/>
    </source>
</evidence>
<protein>
    <recommendedName>
        <fullName evidence="4">Ribosomal RNA-processing protein 14/surfeit locus protein 6 C-terminal domain-containing protein</fullName>
    </recommendedName>
</protein>
<accession>A0ABQ5JSH0</accession>
<keyword evidence="3" id="KW-1185">Reference proteome</keyword>
<evidence type="ECO:0008006" key="4">
    <source>
        <dbReference type="Google" id="ProtNLM"/>
    </source>
</evidence>
<reference evidence="2" key="1">
    <citation type="submission" date="2022-03" db="EMBL/GenBank/DDBJ databases">
        <title>Draft genome sequence of Aduncisulcus paluster, a free-living microaerophilic Fornicata.</title>
        <authorList>
            <person name="Yuyama I."/>
            <person name="Kume K."/>
            <person name="Tamura T."/>
            <person name="Inagaki Y."/>
            <person name="Hashimoto T."/>
        </authorList>
    </citation>
    <scope>NUCLEOTIDE SEQUENCE</scope>
    <source>
        <strain evidence="2">NY0171</strain>
    </source>
</reference>
<feature type="compositionally biased region" description="Basic and acidic residues" evidence="1">
    <location>
        <begin position="23"/>
        <end position="46"/>
    </location>
</feature>
<proteinExistence type="predicted"/>
<organism evidence="2 3">
    <name type="scientific">Aduncisulcus paluster</name>
    <dbReference type="NCBI Taxonomy" id="2918883"/>
    <lineage>
        <taxon>Eukaryota</taxon>
        <taxon>Metamonada</taxon>
        <taxon>Carpediemonas-like organisms</taxon>
        <taxon>Aduncisulcus</taxon>
    </lineage>
</organism>
<dbReference type="EMBL" id="BQXS01011671">
    <property type="protein sequence ID" value="GKT15416.1"/>
    <property type="molecule type" value="Genomic_DNA"/>
</dbReference>
<dbReference type="Proteomes" id="UP001057375">
    <property type="component" value="Unassembled WGS sequence"/>
</dbReference>
<comment type="caution">
    <text evidence="2">The sequence shown here is derived from an EMBL/GenBank/DDBJ whole genome shotgun (WGS) entry which is preliminary data.</text>
</comment>
<gene>
    <name evidence="2" type="ORF">ADUPG1_010703</name>
</gene>
<feature type="region of interest" description="Disordered" evidence="1">
    <location>
        <begin position="109"/>
        <end position="146"/>
    </location>
</feature>
<evidence type="ECO:0000313" key="2">
    <source>
        <dbReference type="EMBL" id="GKT15416.1"/>
    </source>
</evidence>
<evidence type="ECO:0000256" key="1">
    <source>
        <dbReference type="SAM" id="MobiDB-lite"/>
    </source>
</evidence>